<sequence length="297" mass="34349">MIIRKFWGWDEASFNDYKNCYFQYGGNFSSHPDVLSYIHSNADCTEKYFVHRTAGAVDGAVCVWNKNKLANDISSDLVTSHLSIPVSKDELILPLTKERNIIVPFKSKIVSPINKNIINRSELFNSRRAICLAKPLESFSNKTVKNRKRELSKFLNDGGEIKDQSEFSADEMFDIYNSLFEMRRGKQHHDKRNALEFIKTFRSNFFGKILFLNNAPCAFMMITNCDSKNIISLDFINIGINKEIKKHSLGSILMWVNINEAYKSIASEDKKIRFSFGRPTADYKKMWCFQEKLGRLV</sequence>
<dbReference type="InterPro" id="IPR016181">
    <property type="entry name" value="Acyl_CoA_acyltransferase"/>
</dbReference>
<evidence type="ECO:0000313" key="1">
    <source>
        <dbReference type="EMBL" id="RPH26732.1"/>
    </source>
</evidence>
<evidence type="ECO:0000313" key="2">
    <source>
        <dbReference type="Proteomes" id="UP000268615"/>
    </source>
</evidence>
<dbReference type="AlphaFoldDB" id="A0A3N5E935"/>
<name>A0A3N5E935_9ENTR</name>
<dbReference type="Proteomes" id="UP000268615">
    <property type="component" value="Unassembled WGS sequence"/>
</dbReference>
<organism evidence="1 2">
    <name type="scientific">Buttiauxella warmboldiae</name>
    <dbReference type="NCBI Taxonomy" id="82993"/>
    <lineage>
        <taxon>Bacteria</taxon>
        <taxon>Pseudomonadati</taxon>
        <taxon>Pseudomonadota</taxon>
        <taxon>Gammaproteobacteria</taxon>
        <taxon>Enterobacterales</taxon>
        <taxon>Enterobacteriaceae</taxon>
        <taxon>Buttiauxella</taxon>
    </lineage>
</organism>
<dbReference type="InterPro" id="IPR009977">
    <property type="entry name" value="Mig-14"/>
</dbReference>
<dbReference type="EMBL" id="RPOH01000043">
    <property type="protein sequence ID" value="RPH26732.1"/>
    <property type="molecule type" value="Genomic_DNA"/>
</dbReference>
<reference evidence="1 2" key="1">
    <citation type="submission" date="2018-11" db="EMBL/GenBank/DDBJ databases">
        <title>Draft genome sequence of Buttiauxella warmboldiae CCUG 35512.</title>
        <authorList>
            <person name="Salva-Serra F."/>
            <person name="Marathe N."/>
            <person name="Moore E."/>
            <person name="Svensson L."/>
            <person name="Engstrom-Jakobsson H."/>
        </authorList>
    </citation>
    <scope>NUCLEOTIDE SEQUENCE [LARGE SCALE GENOMIC DNA]</scope>
    <source>
        <strain evidence="1 2">CCUG 35512</strain>
    </source>
</reference>
<dbReference type="SUPFAM" id="SSF55729">
    <property type="entry name" value="Acyl-CoA N-acyltransferases (Nat)"/>
    <property type="match status" value="1"/>
</dbReference>
<dbReference type="RefSeq" id="WP_124024322.1">
    <property type="nucleotide sequence ID" value="NZ_RPOH01000043.1"/>
</dbReference>
<dbReference type="OrthoDB" id="6447890at2"/>
<keyword evidence="2" id="KW-1185">Reference proteome</keyword>
<proteinExistence type="predicted"/>
<accession>A0A3N5E935</accession>
<dbReference type="Pfam" id="PF07395">
    <property type="entry name" value="Mig-14"/>
    <property type="match status" value="1"/>
</dbReference>
<gene>
    <name evidence="1" type="ORF">EHN07_11720</name>
</gene>
<comment type="caution">
    <text evidence="1">The sequence shown here is derived from an EMBL/GenBank/DDBJ whole genome shotgun (WGS) entry which is preliminary data.</text>
</comment>
<protein>
    <submittedName>
        <fullName evidence="1">Mig-14 family protein</fullName>
    </submittedName>
</protein>